<feature type="domain" description="Phosphomannose isomerase type I catalytic" evidence="8">
    <location>
        <begin position="10"/>
        <end position="40"/>
    </location>
</feature>
<comment type="cofactor">
    <cofactor evidence="2">
        <name>Zn(2+)</name>
        <dbReference type="ChEBI" id="CHEBI:29105"/>
    </cofactor>
</comment>
<name>A0A6J6DBG6_9ZZZZ</name>
<dbReference type="InterPro" id="IPR016305">
    <property type="entry name" value="Mannose-6-P_Isomerase"/>
</dbReference>
<dbReference type="CDD" id="cd07011">
    <property type="entry name" value="cupin_PMI_type_I_N"/>
    <property type="match status" value="1"/>
</dbReference>
<dbReference type="PANTHER" id="PTHR10309:SF0">
    <property type="entry name" value="MANNOSE-6-PHOSPHATE ISOMERASE"/>
    <property type="match status" value="1"/>
</dbReference>
<keyword evidence="7" id="KW-0413">Isomerase</keyword>
<dbReference type="GO" id="GO:0008270">
    <property type="term" value="F:zinc ion binding"/>
    <property type="evidence" value="ECO:0007669"/>
    <property type="project" value="InterPro"/>
</dbReference>
<sequence length="282" mass="30171">MEQSQAIPISDPKRNYKDASHKPEGLIALTSFRALCGFRPRTELLTVFTEFGKSESEFASLATELLSEAPLEKIFESLIENSDLSKRFVQTVESSQSNPVAAKARELVATLLKQFPGDTGALVALMLNEVALEPGEAIYLPAGNVHAYLSGLGLEVMASSDNVVRAGLTSKHVDVAEVLAIADFSELVEPRLRPKKLAEGLIEYPVDSSEFRIYRAEVSGKNLLADLDLPASAMVVCTAGEVAVSTSLDEREVLSKSEVVLASGAKKLSLSGSGTVFVVLGD</sequence>
<gene>
    <name evidence="9" type="ORF">UFOPK1639_00459</name>
</gene>
<evidence type="ECO:0000256" key="3">
    <source>
        <dbReference type="ARBA" id="ARBA00010772"/>
    </source>
</evidence>
<comment type="similarity">
    <text evidence="3">Belongs to the mannose-6-phosphate isomerase type 1 family.</text>
</comment>
<dbReference type="GO" id="GO:0004476">
    <property type="term" value="F:mannose-6-phosphate isomerase activity"/>
    <property type="evidence" value="ECO:0007669"/>
    <property type="project" value="UniProtKB-EC"/>
</dbReference>
<dbReference type="EC" id="5.3.1.8" evidence="4"/>
<dbReference type="SUPFAM" id="SSF51182">
    <property type="entry name" value="RmlC-like cupins"/>
    <property type="match status" value="1"/>
</dbReference>
<dbReference type="PRINTS" id="PR00714">
    <property type="entry name" value="MAN6PISMRASE"/>
</dbReference>
<keyword evidence="5" id="KW-0479">Metal-binding</keyword>
<evidence type="ECO:0000259" key="8">
    <source>
        <dbReference type="Pfam" id="PF20511"/>
    </source>
</evidence>
<dbReference type="InterPro" id="IPR046457">
    <property type="entry name" value="PMI_typeI_cat"/>
</dbReference>
<reference evidence="9" key="1">
    <citation type="submission" date="2020-05" db="EMBL/GenBank/DDBJ databases">
        <authorList>
            <person name="Chiriac C."/>
            <person name="Salcher M."/>
            <person name="Ghai R."/>
            <person name="Kavagutti S V."/>
        </authorList>
    </citation>
    <scope>NUCLEOTIDE SEQUENCE</scope>
</reference>
<dbReference type="GO" id="GO:0005975">
    <property type="term" value="P:carbohydrate metabolic process"/>
    <property type="evidence" value="ECO:0007669"/>
    <property type="project" value="InterPro"/>
</dbReference>
<comment type="catalytic activity">
    <reaction evidence="1">
        <text>D-mannose 6-phosphate = D-fructose 6-phosphate</text>
        <dbReference type="Rhea" id="RHEA:12356"/>
        <dbReference type="ChEBI" id="CHEBI:58735"/>
        <dbReference type="ChEBI" id="CHEBI:61527"/>
        <dbReference type="EC" id="5.3.1.8"/>
    </reaction>
</comment>
<proteinExistence type="inferred from homology"/>
<dbReference type="GO" id="GO:0009298">
    <property type="term" value="P:GDP-mannose biosynthetic process"/>
    <property type="evidence" value="ECO:0007669"/>
    <property type="project" value="InterPro"/>
</dbReference>
<dbReference type="Pfam" id="PF20511">
    <property type="entry name" value="PMI_typeI_cat"/>
    <property type="match status" value="1"/>
</dbReference>
<organism evidence="9">
    <name type="scientific">freshwater metagenome</name>
    <dbReference type="NCBI Taxonomy" id="449393"/>
    <lineage>
        <taxon>unclassified sequences</taxon>
        <taxon>metagenomes</taxon>
        <taxon>ecological metagenomes</taxon>
    </lineage>
</organism>
<dbReference type="InterPro" id="IPR011051">
    <property type="entry name" value="RmlC_Cupin_sf"/>
</dbReference>
<dbReference type="InterPro" id="IPR001250">
    <property type="entry name" value="Man6P_Isoase-1"/>
</dbReference>
<dbReference type="InterPro" id="IPR014710">
    <property type="entry name" value="RmlC-like_jellyroll"/>
</dbReference>
<evidence type="ECO:0000256" key="1">
    <source>
        <dbReference type="ARBA" id="ARBA00000757"/>
    </source>
</evidence>
<dbReference type="GO" id="GO:0005829">
    <property type="term" value="C:cytosol"/>
    <property type="evidence" value="ECO:0007669"/>
    <property type="project" value="TreeGrafter"/>
</dbReference>
<dbReference type="Gene3D" id="2.60.120.10">
    <property type="entry name" value="Jelly Rolls"/>
    <property type="match status" value="2"/>
</dbReference>
<dbReference type="EMBL" id="CAEZTH010000039">
    <property type="protein sequence ID" value="CAB4561242.1"/>
    <property type="molecule type" value="Genomic_DNA"/>
</dbReference>
<keyword evidence="6" id="KW-0862">Zinc</keyword>
<dbReference type="AlphaFoldDB" id="A0A6J6DBG6"/>
<dbReference type="NCBIfam" id="TIGR00218">
    <property type="entry name" value="manA"/>
    <property type="match status" value="1"/>
</dbReference>
<protein>
    <recommendedName>
        <fullName evidence="4">mannose-6-phosphate isomerase</fullName>
        <ecNumber evidence="4">5.3.1.8</ecNumber>
    </recommendedName>
</protein>
<accession>A0A6J6DBG6</accession>
<dbReference type="Gene3D" id="1.10.441.10">
    <property type="entry name" value="Phosphomannose Isomerase, domain 2"/>
    <property type="match status" value="1"/>
</dbReference>
<evidence type="ECO:0000256" key="4">
    <source>
        <dbReference type="ARBA" id="ARBA00011956"/>
    </source>
</evidence>
<dbReference type="PANTHER" id="PTHR10309">
    <property type="entry name" value="MANNOSE-6-PHOSPHATE ISOMERASE"/>
    <property type="match status" value="1"/>
</dbReference>
<evidence type="ECO:0000256" key="2">
    <source>
        <dbReference type="ARBA" id="ARBA00001947"/>
    </source>
</evidence>
<evidence type="ECO:0000313" key="9">
    <source>
        <dbReference type="EMBL" id="CAB4561242.1"/>
    </source>
</evidence>
<evidence type="ECO:0000256" key="6">
    <source>
        <dbReference type="ARBA" id="ARBA00022833"/>
    </source>
</evidence>
<evidence type="ECO:0000256" key="5">
    <source>
        <dbReference type="ARBA" id="ARBA00022723"/>
    </source>
</evidence>
<evidence type="ECO:0000256" key="7">
    <source>
        <dbReference type="ARBA" id="ARBA00023235"/>
    </source>
</evidence>